<organism evidence="1 2">
    <name type="scientific">Pistacia atlantica</name>
    <dbReference type="NCBI Taxonomy" id="434234"/>
    <lineage>
        <taxon>Eukaryota</taxon>
        <taxon>Viridiplantae</taxon>
        <taxon>Streptophyta</taxon>
        <taxon>Embryophyta</taxon>
        <taxon>Tracheophyta</taxon>
        <taxon>Spermatophyta</taxon>
        <taxon>Magnoliopsida</taxon>
        <taxon>eudicotyledons</taxon>
        <taxon>Gunneridae</taxon>
        <taxon>Pentapetalae</taxon>
        <taxon>rosids</taxon>
        <taxon>malvids</taxon>
        <taxon>Sapindales</taxon>
        <taxon>Anacardiaceae</taxon>
        <taxon>Pistacia</taxon>
    </lineage>
</organism>
<protein>
    <submittedName>
        <fullName evidence="1">Uncharacterized protein</fullName>
    </submittedName>
</protein>
<comment type="caution">
    <text evidence="1">The sequence shown here is derived from an EMBL/GenBank/DDBJ whole genome shotgun (WGS) entry which is preliminary data.</text>
</comment>
<keyword evidence="2" id="KW-1185">Reference proteome</keyword>
<name>A0ACC1B9W0_9ROSI</name>
<evidence type="ECO:0000313" key="2">
    <source>
        <dbReference type="Proteomes" id="UP001164250"/>
    </source>
</evidence>
<sequence length="106" mass="11799">MSAPFTDLLSKDNFHWTDHAMAASTALKEAMVDTPILALPNFSIPFVLENDALGVGIGVVLMQNHHPITFYSRKLSKTMQGKSTYIREMFAITSAMAKWCQYLLGC</sequence>
<accession>A0ACC1B9W0</accession>
<proteinExistence type="predicted"/>
<dbReference type="Proteomes" id="UP001164250">
    <property type="component" value="Chromosome 6"/>
</dbReference>
<gene>
    <name evidence="1" type="ORF">Patl1_15585</name>
</gene>
<reference evidence="2" key="1">
    <citation type="journal article" date="2023" name="G3 (Bethesda)">
        <title>Genome assembly and association tests identify interacting loci associated with vigor, precocity, and sex in interspecific pistachio rootstocks.</title>
        <authorList>
            <person name="Palmer W."/>
            <person name="Jacygrad E."/>
            <person name="Sagayaradj S."/>
            <person name="Cavanaugh K."/>
            <person name="Han R."/>
            <person name="Bertier L."/>
            <person name="Beede B."/>
            <person name="Kafkas S."/>
            <person name="Golino D."/>
            <person name="Preece J."/>
            <person name="Michelmore R."/>
        </authorList>
    </citation>
    <scope>NUCLEOTIDE SEQUENCE [LARGE SCALE GENOMIC DNA]</scope>
</reference>
<evidence type="ECO:0000313" key="1">
    <source>
        <dbReference type="EMBL" id="KAJ0095754.1"/>
    </source>
</evidence>
<dbReference type="EMBL" id="CM047902">
    <property type="protein sequence ID" value="KAJ0095754.1"/>
    <property type="molecule type" value="Genomic_DNA"/>
</dbReference>